<protein>
    <submittedName>
        <fullName evidence="2">Uncharacterized protein</fullName>
    </submittedName>
</protein>
<sequence length="152" mass="15258">MLFSLIALYFFVSLTGFVLGAPLRSVANSDAVTLARKAYFAAPQQLGARPGSAVPVTTAVDAAFTAAPAIAAPALATETITVTETDTETKTVTETEAVATPCEKGGKAATGAVAATPAAATANADINSCPGKAIYLGVRAAAEHGIDENFLV</sequence>
<evidence type="ECO:0000256" key="1">
    <source>
        <dbReference type="SAM" id="SignalP"/>
    </source>
</evidence>
<feature type="chain" id="PRO_5042163956" evidence="1">
    <location>
        <begin position="21"/>
        <end position="152"/>
    </location>
</feature>
<dbReference type="EMBL" id="JARKIF010000011">
    <property type="protein sequence ID" value="KAJ7627284.1"/>
    <property type="molecule type" value="Genomic_DNA"/>
</dbReference>
<reference evidence="2" key="1">
    <citation type="submission" date="2023-03" db="EMBL/GenBank/DDBJ databases">
        <title>Massive genome expansion in bonnet fungi (Mycena s.s.) driven by repeated elements and novel gene families across ecological guilds.</title>
        <authorList>
            <consortium name="Lawrence Berkeley National Laboratory"/>
            <person name="Harder C.B."/>
            <person name="Miyauchi S."/>
            <person name="Viragh M."/>
            <person name="Kuo A."/>
            <person name="Thoen E."/>
            <person name="Andreopoulos B."/>
            <person name="Lu D."/>
            <person name="Skrede I."/>
            <person name="Drula E."/>
            <person name="Henrissat B."/>
            <person name="Morin E."/>
            <person name="Kohler A."/>
            <person name="Barry K."/>
            <person name="LaButti K."/>
            <person name="Morin E."/>
            <person name="Salamov A."/>
            <person name="Lipzen A."/>
            <person name="Mereny Z."/>
            <person name="Hegedus B."/>
            <person name="Baldrian P."/>
            <person name="Stursova M."/>
            <person name="Weitz H."/>
            <person name="Taylor A."/>
            <person name="Grigoriev I.V."/>
            <person name="Nagy L.G."/>
            <person name="Martin F."/>
            <person name="Kauserud H."/>
        </authorList>
    </citation>
    <scope>NUCLEOTIDE SEQUENCE</scope>
    <source>
        <strain evidence="2">9284</strain>
    </source>
</reference>
<dbReference type="Proteomes" id="UP001221142">
    <property type="component" value="Unassembled WGS sequence"/>
</dbReference>
<accession>A0AAD7BQ02</accession>
<feature type="signal peptide" evidence="1">
    <location>
        <begin position="1"/>
        <end position="20"/>
    </location>
</feature>
<keyword evidence="1" id="KW-0732">Signal</keyword>
<proteinExistence type="predicted"/>
<organism evidence="2 3">
    <name type="scientific">Roridomyces roridus</name>
    <dbReference type="NCBI Taxonomy" id="1738132"/>
    <lineage>
        <taxon>Eukaryota</taxon>
        <taxon>Fungi</taxon>
        <taxon>Dikarya</taxon>
        <taxon>Basidiomycota</taxon>
        <taxon>Agaricomycotina</taxon>
        <taxon>Agaricomycetes</taxon>
        <taxon>Agaricomycetidae</taxon>
        <taxon>Agaricales</taxon>
        <taxon>Marasmiineae</taxon>
        <taxon>Mycenaceae</taxon>
        <taxon>Roridomyces</taxon>
    </lineage>
</organism>
<evidence type="ECO:0000313" key="2">
    <source>
        <dbReference type="EMBL" id="KAJ7627284.1"/>
    </source>
</evidence>
<keyword evidence="3" id="KW-1185">Reference proteome</keyword>
<name>A0AAD7BQ02_9AGAR</name>
<dbReference type="AlphaFoldDB" id="A0AAD7BQ02"/>
<gene>
    <name evidence="2" type="ORF">FB45DRAFT_868508</name>
</gene>
<evidence type="ECO:0000313" key="3">
    <source>
        <dbReference type="Proteomes" id="UP001221142"/>
    </source>
</evidence>
<comment type="caution">
    <text evidence="2">The sequence shown here is derived from an EMBL/GenBank/DDBJ whole genome shotgun (WGS) entry which is preliminary data.</text>
</comment>